<dbReference type="EMBL" id="MEUM01000037">
    <property type="protein sequence ID" value="OGC43095.1"/>
    <property type="molecule type" value="Genomic_DNA"/>
</dbReference>
<organism evidence="1 2">
    <name type="scientific">candidate division WOR-3 bacterium RBG_13_43_14</name>
    <dbReference type="NCBI Taxonomy" id="1802590"/>
    <lineage>
        <taxon>Bacteria</taxon>
        <taxon>Bacteria division WOR-3</taxon>
    </lineage>
</organism>
<gene>
    <name evidence="1" type="ORF">A2Y85_02385</name>
</gene>
<proteinExistence type="predicted"/>
<comment type="caution">
    <text evidence="1">The sequence shown here is derived from an EMBL/GenBank/DDBJ whole genome shotgun (WGS) entry which is preliminary data.</text>
</comment>
<dbReference type="Proteomes" id="UP000177025">
    <property type="component" value="Unassembled WGS sequence"/>
</dbReference>
<sequence length="323" mass="35507">MQKSALFLILSVCFVLFCGRPETPDNIHNYRLMDVCSLPGYAVDIDIKSDYAYIANEQGGLQIVNISNPESLYIAGSYISEKSVVGVAVRDTFAYLAIAHSQGGLRILNISRLDQIIFVGEDNWYYAYDVVAPGSDTAFTYMAGGYWFVVEDVRYPQYPSFVRRFSTPGNAHGIWVGESLVYIACEQMGVHIFDLSNPDSTALISWIDTPSNARNLWVDGEYLYVADGRSGLVVIDISSPDNPQTVSVFDTPDYANAVMVNSGLAYIADGAGGLIVIDVTDPASPELCGEYDTPYANSVFIQDSIIWVADRDQGLLAIIEEQE</sequence>
<protein>
    <recommendedName>
        <fullName evidence="3">LVIVD repeat protein</fullName>
    </recommendedName>
</protein>
<dbReference type="Gene3D" id="2.130.10.10">
    <property type="entry name" value="YVTN repeat-like/Quinoprotein amine dehydrogenase"/>
    <property type="match status" value="1"/>
</dbReference>
<evidence type="ECO:0008006" key="3">
    <source>
        <dbReference type="Google" id="ProtNLM"/>
    </source>
</evidence>
<dbReference type="InterPro" id="IPR015943">
    <property type="entry name" value="WD40/YVTN_repeat-like_dom_sf"/>
</dbReference>
<dbReference type="Pfam" id="PF08309">
    <property type="entry name" value="LVIVD"/>
    <property type="match status" value="4"/>
</dbReference>
<name>A0A1F4UDR0_UNCW3</name>
<dbReference type="AlphaFoldDB" id="A0A1F4UDR0"/>
<evidence type="ECO:0000313" key="2">
    <source>
        <dbReference type="Proteomes" id="UP000177025"/>
    </source>
</evidence>
<dbReference type="SUPFAM" id="SSF51004">
    <property type="entry name" value="C-terminal (heme d1) domain of cytochrome cd1-nitrite reductase"/>
    <property type="match status" value="1"/>
</dbReference>
<reference evidence="1 2" key="1">
    <citation type="journal article" date="2016" name="Nat. Commun.">
        <title>Thousands of microbial genomes shed light on interconnected biogeochemical processes in an aquifer system.</title>
        <authorList>
            <person name="Anantharaman K."/>
            <person name="Brown C.T."/>
            <person name="Hug L.A."/>
            <person name="Sharon I."/>
            <person name="Castelle C.J."/>
            <person name="Probst A.J."/>
            <person name="Thomas B.C."/>
            <person name="Singh A."/>
            <person name="Wilkins M.J."/>
            <person name="Karaoz U."/>
            <person name="Brodie E.L."/>
            <person name="Williams K.H."/>
            <person name="Hubbard S.S."/>
            <person name="Banfield J.F."/>
        </authorList>
    </citation>
    <scope>NUCLEOTIDE SEQUENCE [LARGE SCALE GENOMIC DNA]</scope>
</reference>
<evidence type="ECO:0000313" key="1">
    <source>
        <dbReference type="EMBL" id="OGC43095.1"/>
    </source>
</evidence>
<dbReference type="InterPro" id="IPR013211">
    <property type="entry name" value="LVIVD"/>
</dbReference>
<dbReference type="InterPro" id="IPR011048">
    <property type="entry name" value="Haem_d1_sf"/>
</dbReference>
<accession>A0A1F4UDR0</accession>